<dbReference type="VEuPathDB" id="CryptoDB:Cvel_22603"/>
<dbReference type="AlphaFoldDB" id="A0A0G4GN11"/>
<accession>A0A0G4GN11</accession>
<evidence type="ECO:0000313" key="1">
    <source>
        <dbReference type="EMBL" id="CEM31517.1"/>
    </source>
</evidence>
<organism evidence="1">
    <name type="scientific">Chromera velia CCMP2878</name>
    <dbReference type="NCBI Taxonomy" id="1169474"/>
    <lineage>
        <taxon>Eukaryota</taxon>
        <taxon>Sar</taxon>
        <taxon>Alveolata</taxon>
        <taxon>Colpodellida</taxon>
        <taxon>Chromeraceae</taxon>
        <taxon>Chromera</taxon>
    </lineage>
</organism>
<dbReference type="EMBL" id="CDMZ01001366">
    <property type="protein sequence ID" value="CEM31517.1"/>
    <property type="molecule type" value="Genomic_DNA"/>
</dbReference>
<reference evidence="1" key="1">
    <citation type="submission" date="2014-11" db="EMBL/GenBank/DDBJ databases">
        <authorList>
            <person name="Otto D Thomas"/>
            <person name="Naeem Raeece"/>
        </authorList>
    </citation>
    <scope>NUCLEOTIDE SEQUENCE</scope>
</reference>
<protein>
    <submittedName>
        <fullName evidence="1">Uncharacterized protein</fullName>
    </submittedName>
</protein>
<gene>
    <name evidence="1" type="ORF">Cvel_22603</name>
</gene>
<sequence length="176" mass="18041">MYINAGRKGVVDGWAKGIWSAVLVAGYGSPCLEVLRREAVSEADGPHPLREVGHAIWANTDCGLLAWDWFGGEEPEASACIPFLFVTGWLGEVALACSADVCSPLAMALFATVIHVRGMGVGGGGGGLGTGFGGARWEVAAVAPPMFLCSCLFYTRAGGSAGCCGFAGPEPVCLCP</sequence>
<name>A0A0G4GN11_9ALVE</name>
<proteinExistence type="predicted"/>